<feature type="domain" description="Mycothiol-dependent maleylpyruvate isomerase metal-binding" evidence="2">
    <location>
        <begin position="15"/>
        <end position="160"/>
    </location>
</feature>
<dbReference type="InterPro" id="IPR010872">
    <property type="entry name" value="MDMPI_C-term_domain"/>
</dbReference>
<keyword evidence="4" id="KW-1185">Reference proteome</keyword>
<proteinExistence type="predicted"/>
<sequence>MTEPTPDRIETIDLLAQQWQAVTALVADLDEDGWRTPTALPGWTVFDVVAHMIGTESWLLGEKPPPRDTADNEIDVRELPHVRNETAVMNEIWVDRLRPLTGARLLEMFGAITDRRLAMLGKMGDAVWKTPTPSPVGQVGYGRFMRVRLFDCWMHELDIADALGRTVDEGGPRGEEAFAEFAESLPRVVVKRGKAPDGSRIALDLTGPLARTLSIEVDGRAAYADTFDDPTVSVRLDSRLLVRLGGGRTTADEHSGDITITGDEEVGLRVVRNLAFTL</sequence>
<evidence type="ECO:0000259" key="1">
    <source>
        <dbReference type="Pfam" id="PF07398"/>
    </source>
</evidence>
<dbReference type="Pfam" id="PF07398">
    <property type="entry name" value="MDMPI_C"/>
    <property type="match status" value="1"/>
</dbReference>
<evidence type="ECO:0000313" key="3">
    <source>
        <dbReference type="EMBL" id="MEV0712602.1"/>
    </source>
</evidence>
<dbReference type="Pfam" id="PF11716">
    <property type="entry name" value="MDMPI_N"/>
    <property type="match status" value="1"/>
</dbReference>
<dbReference type="InterPro" id="IPR034660">
    <property type="entry name" value="DinB/YfiT-like"/>
</dbReference>
<accession>A0ABV3G4K3</accession>
<organism evidence="3 4">
    <name type="scientific">Nocardia aurea</name>
    <dbReference type="NCBI Taxonomy" id="2144174"/>
    <lineage>
        <taxon>Bacteria</taxon>
        <taxon>Bacillati</taxon>
        <taxon>Actinomycetota</taxon>
        <taxon>Actinomycetes</taxon>
        <taxon>Mycobacteriales</taxon>
        <taxon>Nocardiaceae</taxon>
        <taxon>Nocardia</taxon>
    </lineage>
</organism>
<dbReference type="InterPro" id="IPR024344">
    <property type="entry name" value="MDMPI_metal-binding"/>
</dbReference>
<dbReference type="SUPFAM" id="SSF109854">
    <property type="entry name" value="DinB/YfiT-like putative metalloenzymes"/>
    <property type="match status" value="1"/>
</dbReference>
<comment type="caution">
    <text evidence="3">The sequence shown here is derived from an EMBL/GenBank/DDBJ whole genome shotgun (WGS) entry which is preliminary data.</text>
</comment>
<evidence type="ECO:0000259" key="2">
    <source>
        <dbReference type="Pfam" id="PF11716"/>
    </source>
</evidence>
<protein>
    <submittedName>
        <fullName evidence="3">Maleylpyruvate isomerase family mycothiol-dependent enzyme</fullName>
    </submittedName>
</protein>
<evidence type="ECO:0000313" key="4">
    <source>
        <dbReference type="Proteomes" id="UP001551695"/>
    </source>
</evidence>
<dbReference type="Proteomes" id="UP001551695">
    <property type="component" value="Unassembled WGS sequence"/>
</dbReference>
<dbReference type="Gene3D" id="1.20.120.450">
    <property type="entry name" value="dinb family like domain"/>
    <property type="match status" value="1"/>
</dbReference>
<feature type="domain" description="MDMPI C-terminal" evidence="1">
    <location>
        <begin position="177"/>
        <end position="266"/>
    </location>
</feature>
<dbReference type="GO" id="GO:0016853">
    <property type="term" value="F:isomerase activity"/>
    <property type="evidence" value="ECO:0007669"/>
    <property type="project" value="UniProtKB-KW"/>
</dbReference>
<dbReference type="EMBL" id="JBFAKC010000023">
    <property type="protein sequence ID" value="MEV0712602.1"/>
    <property type="molecule type" value="Genomic_DNA"/>
</dbReference>
<dbReference type="InterPro" id="IPR017517">
    <property type="entry name" value="Maleyloyr_isom"/>
</dbReference>
<reference evidence="3 4" key="1">
    <citation type="submission" date="2024-06" db="EMBL/GenBank/DDBJ databases">
        <title>The Natural Products Discovery Center: Release of the First 8490 Sequenced Strains for Exploring Actinobacteria Biosynthetic Diversity.</title>
        <authorList>
            <person name="Kalkreuter E."/>
            <person name="Kautsar S.A."/>
            <person name="Yang D."/>
            <person name="Bader C.D."/>
            <person name="Teijaro C.N."/>
            <person name="Fluegel L."/>
            <person name="Davis C.M."/>
            <person name="Simpson J.R."/>
            <person name="Lauterbach L."/>
            <person name="Steele A.D."/>
            <person name="Gui C."/>
            <person name="Meng S."/>
            <person name="Li G."/>
            <person name="Viehrig K."/>
            <person name="Ye F."/>
            <person name="Su P."/>
            <person name="Kiefer A.F."/>
            <person name="Nichols A."/>
            <person name="Cepeda A.J."/>
            <person name="Yan W."/>
            <person name="Fan B."/>
            <person name="Jiang Y."/>
            <person name="Adhikari A."/>
            <person name="Zheng C.-J."/>
            <person name="Schuster L."/>
            <person name="Cowan T.M."/>
            <person name="Smanski M.J."/>
            <person name="Chevrette M.G."/>
            <person name="De Carvalho L.P.S."/>
            <person name="Shen B."/>
        </authorList>
    </citation>
    <scope>NUCLEOTIDE SEQUENCE [LARGE SCALE GENOMIC DNA]</scope>
    <source>
        <strain evidence="3 4">NPDC050403</strain>
    </source>
</reference>
<gene>
    <name evidence="3" type="ORF">AB0I48_34115</name>
</gene>
<keyword evidence="3" id="KW-0413">Isomerase</keyword>
<dbReference type="NCBIfam" id="TIGR03083">
    <property type="entry name" value="maleylpyruvate isomerase family mycothiol-dependent enzyme"/>
    <property type="match status" value="1"/>
</dbReference>
<dbReference type="RefSeq" id="WP_357789729.1">
    <property type="nucleotide sequence ID" value="NZ_JBFAKC010000023.1"/>
</dbReference>
<name>A0ABV3G4K3_9NOCA</name>